<dbReference type="InterPro" id="IPR029062">
    <property type="entry name" value="Class_I_gatase-like"/>
</dbReference>
<dbReference type="Gene3D" id="3.60.120.10">
    <property type="entry name" value="Anthranilate synthase"/>
    <property type="match status" value="1"/>
</dbReference>
<evidence type="ECO:0000313" key="15">
    <source>
        <dbReference type="Proteomes" id="UP000019484"/>
    </source>
</evidence>
<dbReference type="Pfam" id="PF00425">
    <property type="entry name" value="Chorismate_bind"/>
    <property type="match status" value="1"/>
</dbReference>
<comment type="caution">
    <text evidence="14">The sequence shown here is derived from an EMBL/GenBank/DDBJ whole genome shotgun (WGS) entry which is preliminary data.</text>
</comment>
<dbReference type="GO" id="GO:0008153">
    <property type="term" value="P:4-aminobenzoate biosynthetic process"/>
    <property type="evidence" value="ECO:0007669"/>
    <property type="project" value="TreeGrafter"/>
</dbReference>
<dbReference type="InterPro" id="IPR006805">
    <property type="entry name" value="Anth_synth_I_N"/>
</dbReference>
<evidence type="ECO:0000259" key="13">
    <source>
        <dbReference type="Pfam" id="PF04715"/>
    </source>
</evidence>
<dbReference type="PANTHER" id="PTHR11236:SF18">
    <property type="entry name" value="AMINODEOXYCHORISMATE SYNTHASE"/>
    <property type="match status" value="1"/>
</dbReference>
<protein>
    <recommendedName>
        <fullName evidence="4">aminodeoxychorismate synthase</fullName>
        <ecNumber evidence="4">2.6.1.85</ecNumber>
    </recommendedName>
    <alternativeName>
        <fullName evidence="8">Para-aminobenzoate synthase</fullName>
    </alternativeName>
    <alternativeName>
        <fullName evidence="9">p-aminobenzoic acid synthase</fullName>
    </alternativeName>
</protein>
<gene>
    <name evidence="14" type="ORF">A1O1_07369</name>
</gene>
<name>W9XU32_9EURO</name>
<dbReference type="GO" id="GO:0000162">
    <property type="term" value="P:L-tryptophan biosynthetic process"/>
    <property type="evidence" value="ECO:0007669"/>
    <property type="project" value="TreeGrafter"/>
</dbReference>
<dbReference type="PANTHER" id="PTHR11236">
    <property type="entry name" value="AMINOBENZOATE/ANTHRANILATE SYNTHASE"/>
    <property type="match status" value="1"/>
</dbReference>
<feature type="domain" description="Anthranilate synthase component I N-terminal" evidence="13">
    <location>
        <begin position="315"/>
        <end position="451"/>
    </location>
</feature>
<dbReference type="InterPro" id="IPR010117">
    <property type="entry name" value="PabB_fungal"/>
</dbReference>
<dbReference type="NCBIfam" id="TIGR01823">
    <property type="entry name" value="PabB-fungal"/>
    <property type="match status" value="1"/>
</dbReference>
<dbReference type="GO" id="GO:0046654">
    <property type="term" value="P:tetrahydrofolate biosynthetic process"/>
    <property type="evidence" value="ECO:0007669"/>
    <property type="project" value="UniProtKB-UniPathway"/>
</dbReference>
<dbReference type="eggNOG" id="KOG1224">
    <property type="taxonomic scope" value="Eukaryota"/>
</dbReference>
<feature type="domain" description="Glutamine amidotransferase" evidence="11">
    <location>
        <begin position="186"/>
        <end position="235"/>
    </location>
</feature>
<dbReference type="InterPro" id="IPR019999">
    <property type="entry name" value="Anth_synth_I-like"/>
</dbReference>
<dbReference type="PRINTS" id="PR00097">
    <property type="entry name" value="ANTSNTHASEII"/>
</dbReference>
<dbReference type="InterPro" id="IPR005801">
    <property type="entry name" value="ADC_synthase"/>
</dbReference>
<dbReference type="STRING" id="1182541.W9XU32"/>
<dbReference type="GO" id="GO:0046656">
    <property type="term" value="P:folic acid biosynthetic process"/>
    <property type="evidence" value="ECO:0007669"/>
    <property type="project" value="UniProtKB-KW"/>
</dbReference>
<evidence type="ECO:0000256" key="7">
    <source>
        <dbReference type="ARBA" id="ARBA00022962"/>
    </source>
</evidence>
<feature type="compositionally biased region" description="Low complexity" evidence="10">
    <location>
        <begin position="163"/>
        <end position="184"/>
    </location>
</feature>
<dbReference type="InterPro" id="IPR006221">
    <property type="entry name" value="TrpG/PapA_dom"/>
</dbReference>
<dbReference type="CDD" id="cd01743">
    <property type="entry name" value="GATase1_Anthranilate_Synthase"/>
    <property type="match status" value="1"/>
</dbReference>
<dbReference type="InterPro" id="IPR015890">
    <property type="entry name" value="Chorismate_C"/>
</dbReference>
<dbReference type="RefSeq" id="XP_007726429.1">
    <property type="nucleotide sequence ID" value="XM_007728239.1"/>
</dbReference>
<keyword evidence="5" id="KW-0808">Transferase</keyword>
<dbReference type="GO" id="GO:0046820">
    <property type="term" value="F:4-amino-4-deoxychorismate synthase activity"/>
    <property type="evidence" value="ECO:0007669"/>
    <property type="project" value="UniProtKB-EC"/>
</dbReference>
<dbReference type="SUPFAM" id="SSF52317">
    <property type="entry name" value="Class I glutamine amidotransferase-like"/>
    <property type="match status" value="1"/>
</dbReference>
<dbReference type="GeneID" id="19162228"/>
<evidence type="ECO:0000256" key="3">
    <source>
        <dbReference type="ARBA" id="ARBA00005970"/>
    </source>
</evidence>
<evidence type="ECO:0000256" key="1">
    <source>
        <dbReference type="ARBA" id="ARBA00001000"/>
    </source>
</evidence>
<dbReference type="Pfam" id="PF00117">
    <property type="entry name" value="GATase"/>
    <property type="match status" value="2"/>
</dbReference>
<dbReference type="Gene3D" id="3.40.50.880">
    <property type="match status" value="1"/>
</dbReference>
<dbReference type="PRINTS" id="PR00096">
    <property type="entry name" value="GATASE"/>
</dbReference>
<keyword evidence="6" id="KW-0289">Folate biosynthesis</keyword>
<evidence type="ECO:0000259" key="12">
    <source>
        <dbReference type="Pfam" id="PF00425"/>
    </source>
</evidence>
<comment type="similarity">
    <text evidence="3">In the C-terminal section; belongs to the anthranilate synthase component I family.</text>
</comment>
<dbReference type="Pfam" id="PF04715">
    <property type="entry name" value="Anth_synt_I_N"/>
    <property type="match status" value="1"/>
</dbReference>
<evidence type="ECO:0000259" key="11">
    <source>
        <dbReference type="Pfam" id="PF00117"/>
    </source>
</evidence>
<evidence type="ECO:0000256" key="2">
    <source>
        <dbReference type="ARBA" id="ARBA00005009"/>
    </source>
</evidence>
<evidence type="ECO:0000256" key="6">
    <source>
        <dbReference type="ARBA" id="ARBA00022909"/>
    </source>
</evidence>
<dbReference type="EC" id="2.6.1.85" evidence="4"/>
<keyword evidence="15" id="KW-1185">Reference proteome</keyword>
<evidence type="ECO:0000313" key="14">
    <source>
        <dbReference type="EMBL" id="EXJ83743.1"/>
    </source>
</evidence>
<sequence length="804" mass="89176">MNTQSSILFVDAYDSFAENIVALLRQQLDLGVSLIRIDCDIPARFGRSPEDFFSSFDAIVLGPGPGSPQNESDVGLFTQVWKYAAKGDIPVLGICLGFQSLCVQYGVPVVRMELPCHGHAKQVFHCHRDIFAGAGDVVATNYNSLGVRLTDFKRECGFSRPGSSGSTESFASSQSVQSTTSTFSKPAQERPRHRFAEGLEVLAWDQDDWVMAVKHKLFPFYGIQFHPESCKSNSECRNVLNQWWQTSIAHNKTVSRTPSRYPMPRPHLVAPSIKTRSLRSESESLLTKMAQLASSSGSHMTSVVVPWVRKADDIASLCHEMSPSGSVVMLESTKRGRYNIYAFPDSSNFHIEYANEQCSVFQGGHPAATFSLDREEVVQAIETFTCSKQTNDDEHSGPFQGGFMGYLSYEFGATSLGLDVSRRQGSQPCTPDISLLWVDRSIVFDHVSGNAFVQSIRQNDGVWTEEVVQTLRKICQTDVRYAEPPRDTRLQDILSSATPTMPDHDQYISQIRACHSELLAGNSYELCLTTEATIRTPCGPENSWLLYKNIQRHNPVPFAAYMHLNKTTILSSSPEQFLSWSRDGSIDMIPMKGTVKKTPDMTLEKASIILASAKESAENLMIADLIRHDLYSTVGRDAVVEVVKLCDVVETETVFTLVSHIRAHVPLADRHANQLKEDMTKYGIQALSHTLPPGSMTGAPKKRSCEILHHLEQRDRGVYSGAIGYINVNGNGAWSVCIRAAFSNEDDNGVASDDVANKGDQAARCRQKWRIGAGGAITVLSDPEQEWEEMMTKLDSVLRGFRPN</sequence>
<dbReference type="Proteomes" id="UP000019484">
    <property type="component" value="Unassembled WGS sequence"/>
</dbReference>
<dbReference type="InterPro" id="IPR017926">
    <property type="entry name" value="GATASE"/>
</dbReference>
<proteinExistence type="inferred from homology"/>
<evidence type="ECO:0000256" key="8">
    <source>
        <dbReference type="ARBA" id="ARBA00031329"/>
    </source>
</evidence>
<dbReference type="EMBL" id="AMWN01000006">
    <property type="protein sequence ID" value="EXJ83743.1"/>
    <property type="molecule type" value="Genomic_DNA"/>
</dbReference>
<organism evidence="14 15">
    <name type="scientific">Capronia coronata CBS 617.96</name>
    <dbReference type="NCBI Taxonomy" id="1182541"/>
    <lineage>
        <taxon>Eukaryota</taxon>
        <taxon>Fungi</taxon>
        <taxon>Dikarya</taxon>
        <taxon>Ascomycota</taxon>
        <taxon>Pezizomycotina</taxon>
        <taxon>Eurotiomycetes</taxon>
        <taxon>Chaetothyriomycetidae</taxon>
        <taxon>Chaetothyriales</taxon>
        <taxon>Herpotrichiellaceae</taxon>
        <taxon>Capronia</taxon>
    </lineage>
</organism>
<keyword evidence="7" id="KW-0315">Glutamine amidotransferase</keyword>
<evidence type="ECO:0000256" key="9">
    <source>
        <dbReference type="ARBA" id="ARBA00031904"/>
    </source>
</evidence>
<dbReference type="OrthoDB" id="64220at2759"/>
<evidence type="ECO:0000256" key="10">
    <source>
        <dbReference type="SAM" id="MobiDB-lite"/>
    </source>
</evidence>
<feature type="domain" description="Glutamine amidotransferase" evidence="11">
    <location>
        <begin position="9"/>
        <end position="141"/>
    </location>
</feature>
<dbReference type="AlphaFoldDB" id="W9XU32"/>
<evidence type="ECO:0000256" key="5">
    <source>
        <dbReference type="ARBA" id="ARBA00022679"/>
    </source>
</evidence>
<dbReference type="HOGENOM" id="CLU_006493_0_0_1"/>
<accession>W9XU32</accession>
<evidence type="ECO:0000256" key="4">
    <source>
        <dbReference type="ARBA" id="ARBA00013139"/>
    </source>
</evidence>
<dbReference type="PROSITE" id="PS51273">
    <property type="entry name" value="GATASE_TYPE_1"/>
    <property type="match status" value="1"/>
</dbReference>
<dbReference type="GO" id="GO:0005737">
    <property type="term" value="C:cytoplasm"/>
    <property type="evidence" value="ECO:0007669"/>
    <property type="project" value="TreeGrafter"/>
</dbReference>
<reference evidence="14 15" key="1">
    <citation type="submission" date="2013-03" db="EMBL/GenBank/DDBJ databases">
        <title>The Genome Sequence of Capronia coronata CBS 617.96.</title>
        <authorList>
            <consortium name="The Broad Institute Genomics Platform"/>
            <person name="Cuomo C."/>
            <person name="de Hoog S."/>
            <person name="Gorbushina A."/>
            <person name="Walker B."/>
            <person name="Young S.K."/>
            <person name="Zeng Q."/>
            <person name="Gargeya S."/>
            <person name="Fitzgerald M."/>
            <person name="Haas B."/>
            <person name="Abouelleil A."/>
            <person name="Allen A.W."/>
            <person name="Alvarado L."/>
            <person name="Arachchi H.M."/>
            <person name="Berlin A.M."/>
            <person name="Chapman S.B."/>
            <person name="Gainer-Dewar J."/>
            <person name="Goldberg J."/>
            <person name="Griggs A."/>
            <person name="Gujja S."/>
            <person name="Hansen M."/>
            <person name="Howarth C."/>
            <person name="Imamovic A."/>
            <person name="Ireland A."/>
            <person name="Larimer J."/>
            <person name="McCowan C."/>
            <person name="Murphy C."/>
            <person name="Pearson M."/>
            <person name="Poon T.W."/>
            <person name="Priest M."/>
            <person name="Roberts A."/>
            <person name="Saif S."/>
            <person name="Shea T."/>
            <person name="Sisk P."/>
            <person name="Sykes S."/>
            <person name="Wortman J."/>
            <person name="Nusbaum C."/>
            <person name="Birren B."/>
        </authorList>
    </citation>
    <scope>NUCLEOTIDE SEQUENCE [LARGE SCALE GENOMIC DNA]</scope>
    <source>
        <strain evidence="14 15">CBS 617.96</strain>
    </source>
</reference>
<dbReference type="PRINTS" id="PR00099">
    <property type="entry name" value="CPSGATASE"/>
</dbReference>
<feature type="region of interest" description="Disordered" evidence="10">
    <location>
        <begin position="160"/>
        <end position="190"/>
    </location>
</feature>
<dbReference type="SUPFAM" id="SSF56322">
    <property type="entry name" value="ADC synthase"/>
    <property type="match status" value="1"/>
</dbReference>
<comment type="catalytic activity">
    <reaction evidence="1">
        <text>chorismate + L-glutamine = 4-amino-4-deoxychorismate + L-glutamate</text>
        <dbReference type="Rhea" id="RHEA:11672"/>
        <dbReference type="ChEBI" id="CHEBI:29748"/>
        <dbReference type="ChEBI" id="CHEBI:29985"/>
        <dbReference type="ChEBI" id="CHEBI:58359"/>
        <dbReference type="ChEBI" id="CHEBI:58406"/>
        <dbReference type="EC" id="2.6.1.85"/>
    </reaction>
</comment>
<comment type="pathway">
    <text evidence="2">Cofactor biosynthesis; tetrahydrofolate biosynthesis; 4-aminobenzoate from chorismate: step 1/2.</text>
</comment>
<dbReference type="UniPathway" id="UPA00077">
    <property type="reaction ID" value="UER00149"/>
</dbReference>
<feature type="domain" description="Chorismate-utilising enzyme C-terminal" evidence="12">
    <location>
        <begin position="504"/>
        <end position="793"/>
    </location>
</feature>